<dbReference type="GO" id="GO:0005634">
    <property type="term" value="C:nucleus"/>
    <property type="evidence" value="ECO:0007669"/>
    <property type="project" value="TreeGrafter"/>
</dbReference>
<feature type="compositionally biased region" description="Basic residues" evidence="1">
    <location>
        <begin position="82"/>
        <end position="93"/>
    </location>
</feature>
<gene>
    <name evidence="2" type="ORF">EC973_000007</name>
</gene>
<comment type="caution">
    <text evidence="2">The sequence shown here is derived from an EMBL/GenBank/DDBJ whole genome shotgun (WGS) entry which is preliminary data.</text>
</comment>
<proteinExistence type="predicted"/>
<dbReference type="PANTHER" id="PTHR31859">
    <property type="entry name" value="TETRATRICOPEPTIDE REPEAT PROTEIN 39 FAMILY MEMBER"/>
    <property type="match status" value="1"/>
</dbReference>
<evidence type="ECO:0000313" key="3">
    <source>
        <dbReference type="Proteomes" id="UP000605846"/>
    </source>
</evidence>
<feature type="region of interest" description="Disordered" evidence="1">
    <location>
        <begin position="242"/>
        <end position="275"/>
    </location>
</feature>
<keyword evidence="3" id="KW-1185">Reference proteome</keyword>
<dbReference type="OrthoDB" id="2154985at2759"/>
<dbReference type="PANTHER" id="PTHR31859:SF1">
    <property type="entry name" value="TETRATRICOPEPTIDE REPEAT PROTEIN 39C"/>
    <property type="match status" value="1"/>
</dbReference>
<dbReference type="EMBL" id="JABAYA010000001">
    <property type="protein sequence ID" value="KAF7732736.1"/>
    <property type="molecule type" value="Genomic_DNA"/>
</dbReference>
<dbReference type="Proteomes" id="UP000605846">
    <property type="component" value="Unassembled WGS sequence"/>
</dbReference>
<feature type="compositionally biased region" description="Acidic residues" evidence="1">
    <location>
        <begin position="97"/>
        <end position="133"/>
    </location>
</feature>
<evidence type="ECO:0008006" key="4">
    <source>
        <dbReference type="Google" id="ProtNLM"/>
    </source>
</evidence>
<evidence type="ECO:0000313" key="2">
    <source>
        <dbReference type="EMBL" id="KAF7732736.1"/>
    </source>
</evidence>
<feature type="region of interest" description="Disordered" evidence="1">
    <location>
        <begin position="557"/>
        <end position="588"/>
    </location>
</feature>
<accession>A0A8H7BWB1</accession>
<organism evidence="2 3">
    <name type="scientific">Apophysomyces ossiformis</name>
    <dbReference type="NCBI Taxonomy" id="679940"/>
    <lineage>
        <taxon>Eukaryota</taxon>
        <taxon>Fungi</taxon>
        <taxon>Fungi incertae sedis</taxon>
        <taxon>Mucoromycota</taxon>
        <taxon>Mucoromycotina</taxon>
        <taxon>Mucoromycetes</taxon>
        <taxon>Mucorales</taxon>
        <taxon>Mucorineae</taxon>
        <taxon>Mucoraceae</taxon>
        <taxon>Apophysomyces</taxon>
    </lineage>
</organism>
<feature type="compositionally biased region" description="Basic and acidic residues" evidence="1">
    <location>
        <begin position="266"/>
        <end position="275"/>
    </location>
</feature>
<dbReference type="Pfam" id="PF10300">
    <property type="entry name" value="Iml2-TPR_39"/>
    <property type="match status" value="3"/>
</dbReference>
<dbReference type="AlphaFoldDB" id="A0A8H7BWB1"/>
<protein>
    <recommendedName>
        <fullName evidence="4">Inclusion body clearance protein IML2</fullName>
    </recommendedName>
</protein>
<dbReference type="GO" id="GO:0005741">
    <property type="term" value="C:mitochondrial outer membrane"/>
    <property type="evidence" value="ECO:0007669"/>
    <property type="project" value="TreeGrafter"/>
</dbReference>
<evidence type="ECO:0000256" key="1">
    <source>
        <dbReference type="SAM" id="MobiDB-lite"/>
    </source>
</evidence>
<feature type="region of interest" description="Disordered" evidence="1">
    <location>
        <begin position="81"/>
        <end position="169"/>
    </location>
</feature>
<dbReference type="GO" id="GO:0005829">
    <property type="term" value="C:cytosol"/>
    <property type="evidence" value="ECO:0007669"/>
    <property type="project" value="TreeGrafter"/>
</dbReference>
<dbReference type="InterPro" id="IPR019412">
    <property type="entry name" value="IML2/TPR_39"/>
</dbReference>
<name>A0A8H7BWB1_9FUNG</name>
<sequence>MQPTLQQVELWIADAHHGLEALFNDQVPVARFIFEQRSKESPFHAAGFALLGFVEATLDGFATAKLQGILDQIQHAENLARRYAKKHQQHSKGKEKEDDDDDDHGDGDDDNNDDDEEGEEEEDDDDDMMDDTDSQSSRETVASADPPKKHQQQHRQQQQGGKQAGVGRGAADSLVDQRLDFQYRLLVVSCMVMSVTLELLKENWMDSMKAVYKLRKIYRTYEHMFQTMTGRTTAAYANQLPRLPSGLSDERKGNNKNSSASQRRHHLDEGDRQETLRRSMTWSAGLKVRRSSVEDMVEGGVYLGLGLFSLILSLLPPKVSGILKTFGIGSSSAFAIRLLKMAHRIQGMHTPLAGLALVSYYTSLPWFIHPDLLPVGLRTEDARLMLEKLKASYPANNLWKLLEGKMDKIEGRVERSLSLLREARRRSRQDEEDDTSGHAHDAIEQKKYNYSLCGLIQFQLCTIYEIGWTQMMLGHWFDAAEQFFQLESMSNRSTVFYHYIASCCMFADGAVDKAALEFLQIPRMLERKRQLRAKICPNEAFAERQVQRWIHAAEQKKKTMKQQQAVNNPSSGHGNNNQNHNHNHNTKTTTLTGTDLKHVMDVHPVWELLYLSNSLSQLPRPFLETMQNQLEDQDHRHYHHHRPVALLLLAVVLRELGSYDRTDQLLEEMIESMQGQIEGAWVVPYAMYEIAILRCLQRKTAKDPLEQQKRQVEARDWIQRTEQFFELHPSGDAISDWEDRLFIRCQLLSESLDESF</sequence>
<feature type="compositionally biased region" description="Low complexity" evidence="1">
    <location>
        <begin position="567"/>
        <end position="588"/>
    </location>
</feature>
<reference evidence="2" key="1">
    <citation type="submission" date="2020-01" db="EMBL/GenBank/DDBJ databases">
        <title>Genome Sequencing of Three Apophysomyces-Like Fungal Strains Confirms a Novel Fungal Genus in the Mucoromycota with divergent Burkholderia-like Endosymbiotic Bacteria.</title>
        <authorList>
            <person name="Stajich J.E."/>
            <person name="Macias A.M."/>
            <person name="Carter-House D."/>
            <person name="Lovett B."/>
            <person name="Kasson L.R."/>
            <person name="Berry K."/>
            <person name="Grigoriev I."/>
            <person name="Chang Y."/>
            <person name="Spatafora J."/>
            <person name="Kasson M.T."/>
        </authorList>
    </citation>
    <scope>NUCLEOTIDE SEQUENCE</scope>
    <source>
        <strain evidence="2">NRRL A-21654</strain>
    </source>
</reference>